<dbReference type="InterPro" id="IPR053142">
    <property type="entry name" value="PchR_regulatory_protein"/>
</dbReference>
<reference evidence="5 6" key="1">
    <citation type="submission" date="2019-03" db="EMBL/GenBank/DDBJ databases">
        <title>Genomic Encyclopedia of Type Strains, Phase IV (KMG-IV): sequencing the most valuable type-strain genomes for metagenomic binning, comparative biology and taxonomic classification.</title>
        <authorList>
            <person name="Goeker M."/>
        </authorList>
    </citation>
    <scope>NUCLEOTIDE SEQUENCE [LARGE SCALE GENOMIC DNA]</scope>
    <source>
        <strain evidence="5 6">DSM 5604</strain>
    </source>
</reference>
<dbReference type="SMART" id="SM00342">
    <property type="entry name" value="HTH_ARAC"/>
    <property type="match status" value="1"/>
</dbReference>
<evidence type="ECO:0000313" key="6">
    <source>
        <dbReference type="Proteomes" id="UP000295729"/>
    </source>
</evidence>
<proteinExistence type="predicted"/>
<dbReference type="PROSITE" id="PS01124">
    <property type="entry name" value="HTH_ARAC_FAMILY_2"/>
    <property type="match status" value="1"/>
</dbReference>
<evidence type="ECO:0000259" key="4">
    <source>
        <dbReference type="PROSITE" id="PS01124"/>
    </source>
</evidence>
<dbReference type="InterPro" id="IPR018060">
    <property type="entry name" value="HTH_AraC"/>
</dbReference>
<dbReference type="InterPro" id="IPR018062">
    <property type="entry name" value="HTH_AraC-typ_CS"/>
</dbReference>
<accession>A0A4R6X8C1</accession>
<protein>
    <submittedName>
        <fullName evidence="5">AraC family transcriptional regulator</fullName>
    </submittedName>
</protein>
<organism evidence="5 6">
    <name type="scientific">Marinomonas communis</name>
    <dbReference type="NCBI Taxonomy" id="28254"/>
    <lineage>
        <taxon>Bacteria</taxon>
        <taxon>Pseudomonadati</taxon>
        <taxon>Pseudomonadota</taxon>
        <taxon>Gammaproteobacteria</taxon>
        <taxon>Oceanospirillales</taxon>
        <taxon>Oceanospirillaceae</taxon>
        <taxon>Marinomonas</taxon>
    </lineage>
</organism>
<dbReference type="InterPro" id="IPR009057">
    <property type="entry name" value="Homeodomain-like_sf"/>
</dbReference>
<dbReference type="PRINTS" id="PR00032">
    <property type="entry name" value="HTHARAC"/>
</dbReference>
<dbReference type="GO" id="GO:0003700">
    <property type="term" value="F:DNA-binding transcription factor activity"/>
    <property type="evidence" value="ECO:0007669"/>
    <property type="project" value="InterPro"/>
</dbReference>
<keyword evidence="6" id="KW-1185">Reference proteome</keyword>
<dbReference type="RefSeq" id="WP_162847614.1">
    <property type="nucleotide sequence ID" value="NZ_SNZA01000006.1"/>
</dbReference>
<dbReference type="PANTHER" id="PTHR47893:SF1">
    <property type="entry name" value="REGULATORY PROTEIN PCHR"/>
    <property type="match status" value="1"/>
</dbReference>
<evidence type="ECO:0000313" key="5">
    <source>
        <dbReference type="EMBL" id="TDR06387.1"/>
    </source>
</evidence>
<evidence type="ECO:0000256" key="1">
    <source>
        <dbReference type="ARBA" id="ARBA00023015"/>
    </source>
</evidence>
<feature type="domain" description="HTH araC/xylS-type" evidence="4">
    <location>
        <begin position="229"/>
        <end position="327"/>
    </location>
</feature>
<dbReference type="GO" id="GO:0043565">
    <property type="term" value="F:sequence-specific DNA binding"/>
    <property type="evidence" value="ECO:0007669"/>
    <property type="project" value="InterPro"/>
</dbReference>
<dbReference type="AlphaFoldDB" id="A0A4R6X8C1"/>
<dbReference type="PANTHER" id="PTHR47893">
    <property type="entry name" value="REGULATORY PROTEIN PCHR"/>
    <property type="match status" value="1"/>
</dbReference>
<dbReference type="EMBL" id="SNZA01000006">
    <property type="protein sequence ID" value="TDR06387.1"/>
    <property type="molecule type" value="Genomic_DNA"/>
</dbReference>
<name>A0A4R6X8C1_9GAMM</name>
<evidence type="ECO:0000256" key="3">
    <source>
        <dbReference type="ARBA" id="ARBA00023163"/>
    </source>
</evidence>
<keyword evidence="1" id="KW-0805">Transcription regulation</keyword>
<gene>
    <name evidence="5" type="ORF">C8D85_3319</name>
</gene>
<comment type="caution">
    <text evidence="5">The sequence shown here is derived from an EMBL/GenBank/DDBJ whole genome shotgun (WGS) entry which is preliminary data.</text>
</comment>
<dbReference type="Proteomes" id="UP000295729">
    <property type="component" value="Unassembled WGS sequence"/>
</dbReference>
<sequence length="336" mass="37640">MTQTARLKDQIVNVTELRAHAPNVNRYHFSQSQQAKQPVSPSGILSKHPVLKGSILTERSASGVVIHMTNAVAMQDFMVETKIEPCVRIILFFEGENRFKYGPHSVTFRKDSQRAKVVTVRDAAPCHMSIRNGDRRCGLYVSVSPKWFAEQGLNSAALEQRLAEHLSVSDWSLPRHLWLHARKLLDAPIDSASAKLGREAFAMSLIASWLGTIEEQSTAQAGHDSRQGLRFCQLLAQEESWSMSLEQIGHQLGMSSATLQRYAHDHLGMSLTQYLRKQRLAQACQALYQEQISITEAALMAGYSHPNNFSAAFKRHFGVSPNEIHQCSLNALLTRH</sequence>
<evidence type="ECO:0000256" key="2">
    <source>
        <dbReference type="ARBA" id="ARBA00023125"/>
    </source>
</evidence>
<dbReference type="PROSITE" id="PS00041">
    <property type="entry name" value="HTH_ARAC_FAMILY_1"/>
    <property type="match status" value="1"/>
</dbReference>
<dbReference type="SUPFAM" id="SSF46689">
    <property type="entry name" value="Homeodomain-like"/>
    <property type="match status" value="1"/>
</dbReference>
<keyword evidence="2" id="KW-0238">DNA-binding</keyword>
<dbReference type="Gene3D" id="1.10.10.60">
    <property type="entry name" value="Homeodomain-like"/>
    <property type="match status" value="2"/>
</dbReference>
<dbReference type="InterPro" id="IPR020449">
    <property type="entry name" value="Tscrpt_reg_AraC-type_HTH"/>
</dbReference>
<dbReference type="Pfam" id="PF12833">
    <property type="entry name" value="HTH_18"/>
    <property type="match status" value="1"/>
</dbReference>
<keyword evidence="3" id="KW-0804">Transcription</keyword>